<name>A0A940WT97_9BACI</name>
<dbReference type="Proteomes" id="UP000678228">
    <property type="component" value="Unassembled WGS sequence"/>
</dbReference>
<accession>A0A940WT97</accession>
<dbReference type="RefSeq" id="WP_210597570.1">
    <property type="nucleotide sequence ID" value="NZ_JAGKSQ010000004.1"/>
</dbReference>
<evidence type="ECO:0000313" key="2">
    <source>
        <dbReference type="EMBL" id="MBP3951886.1"/>
    </source>
</evidence>
<protein>
    <recommendedName>
        <fullName evidence="4">DUF3139 domain-containing protein</fullName>
    </recommendedName>
</protein>
<keyword evidence="1" id="KW-1133">Transmembrane helix</keyword>
<keyword evidence="1" id="KW-0472">Membrane</keyword>
<evidence type="ECO:0000256" key="1">
    <source>
        <dbReference type="SAM" id="Phobius"/>
    </source>
</evidence>
<gene>
    <name evidence="2" type="ORF">J7W16_12165</name>
</gene>
<reference evidence="2" key="1">
    <citation type="submission" date="2021-03" db="EMBL/GenBank/DDBJ databases">
        <title>Bacillus suaedae sp. nov., isolated from Suaeda aralocaspica.</title>
        <authorList>
            <person name="Lei R.F.R."/>
        </authorList>
    </citation>
    <scope>NUCLEOTIDE SEQUENCE</scope>
    <source>
        <strain evidence="2">YZJH907-2</strain>
    </source>
</reference>
<evidence type="ECO:0000313" key="3">
    <source>
        <dbReference type="Proteomes" id="UP000678228"/>
    </source>
</evidence>
<organism evidence="2 3">
    <name type="scientific">Halalkalibacter suaedae</name>
    <dbReference type="NCBI Taxonomy" id="2822140"/>
    <lineage>
        <taxon>Bacteria</taxon>
        <taxon>Bacillati</taxon>
        <taxon>Bacillota</taxon>
        <taxon>Bacilli</taxon>
        <taxon>Bacillales</taxon>
        <taxon>Bacillaceae</taxon>
        <taxon>Halalkalibacter</taxon>
    </lineage>
</organism>
<keyword evidence="1" id="KW-0812">Transmembrane</keyword>
<dbReference type="EMBL" id="JAGKSQ010000004">
    <property type="protein sequence ID" value="MBP3951886.1"/>
    <property type="molecule type" value="Genomic_DNA"/>
</dbReference>
<keyword evidence="3" id="KW-1185">Reference proteome</keyword>
<comment type="caution">
    <text evidence="2">The sequence shown here is derived from an EMBL/GenBank/DDBJ whole genome shotgun (WGS) entry which is preliminary data.</text>
</comment>
<proteinExistence type="predicted"/>
<sequence>MKNKKKLLKPLVYSLIFVGAFLLITFLSEYLEKQAIYSEAKKPSEDAVMEFIKAEEIDHAEMIVVDKDIQFKHYFEHRDFVGNHDYCIVTYIFEIDTKQYEVVTHISERKGGWEFIDTNSVKQLTNK</sequence>
<dbReference type="AlphaFoldDB" id="A0A940WT97"/>
<evidence type="ECO:0008006" key="4">
    <source>
        <dbReference type="Google" id="ProtNLM"/>
    </source>
</evidence>
<feature type="transmembrane region" description="Helical" evidence="1">
    <location>
        <begin position="12"/>
        <end position="31"/>
    </location>
</feature>